<evidence type="ECO:0000256" key="1">
    <source>
        <dbReference type="SAM" id="MobiDB-lite"/>
    </source>
</evidence>
<feature type="region of interest" description="Disordered" evidence="1">
    <location>
        <begin position="999"/>
        <end position="1027"/>
    </location>
</feature>
<feature type="compositionally biased region" description="Polar residues" evidence="1">
    <location>
        <begin position="1181"/>
        <end position="1191"/>
    </location>
</feature>
<feature type="region of interest" description="Disordered" evidence="1">
    <location>
        <begin position="819"/>
        <end position="977"/>
    </location>
</feature>
<dbReference type="EMBL" id="JALJOS010000041">
    <property type="protein sequence ID" value="KAK9821010.1"/>
    <property type="molecule type" value="Genomic_DNA"/>
</dbReference>
<feature type="region of interest" description="Disordered" evidence="1">
    <location>
        <begin position="1560"/>
        <end position="1598"/>
    </location>
</feature>
<feature type="compositionally biased region" description="Polar residues" evidence="1">
    <location>
        <begin position="1088"/>
        <end position="1109"/>
    </location>
</feature>
<feature type="compositionally biased region" description="Polar residues" evidence="1">
    <location>
        <begin position="2076"/>
        <end position="2097"/>
    </location>
</feature>
<feature type="compositionally biased region" description="Polar residues" evidence="1">
    <location>
        <begin position="1249"/>
        <end position="1268"/>
    </location>
</feature>
<keyword evidence="3" id="KW-1185">Reference proteome</keyword>
<feature type="compositionally biased region" description="Low complexity" evidence="1">
    <location>
        <begin position="383"/>
        <end position="394"/>
    </location>
</feature>
<feature type="compositionally biased region" description="Low complexity" evidence="1">
    <location>
        <begin position="892"/>
        <end position="910"/>
    </location>
</feature>
<reference evidence="2 3" key="1">
    <citation type="journal article" date="2024" name="Nat. Commun.">
        <title>Phylogenomics reveals the evolutionary origins of lichenization in chlorophyte algae.</title>
        <authorList>
            <person name="Puginier C."/>
            <person name="Libourel C."/>
            <person name="Otte J."/>
            <person name="Skaloud P."/>
            <person name="Haon M."/>
            <person name="Grisel S."/>
            <person name="Petersen M."/>
            <person name="Berrin J.G."/>
            <person name="Delaux P.M."/>
            <person name="Dal Grande F."/>
            <person name="Keller J."/>
        </authorList>
    </citation>
    <scope>NUCLEOTIDE SEQUENCE [LARGE SCALE GENOMIC DNA]</scope>
    <source>
        <strain evidence="2 3">SAG 2145</strain>
    </source>
</reference>
<dbReference type="Proteomes" id="UP001438707">
    <property type="component" value="Unassembled WGS sequence"/>
</dbReference>
<feature type="compositionally biased region" description="Low complexity" evidence="1">
    <location>
        <begin position="565"/>
        <end position="588"/>
    </location>
</feature>
<feature type="compositionally biased region" description="Low complexity" evidence="1">
    <location>
        <begin position="1958"/>
        <end position="1968"/>
    </location>
</feature>
<feature type="region of interest" description="Disordered" evidence="1">
    <location>
        <begin position="1948"/>
        <end position="1968"/>
    </location>
</feature>
<feature type="compositionally biased region" description="Polar residues" evidence="1">
    <location>
        <begin position="415"/>
        <end position="442"/>
    </location>
</feature>
<proteinExistence type="predicted"/>
<feature type="compositionally biased region" description="Polar residues" evidence="1">
    <location>
        <begin position="859"/>
        <end position="879"/>
    </location>
</feature>
<feature type="compositionally biased region" description="Basic and acidic residues" evidence="1">
    <location>
        <begin position="624"/>
        <end position="642"/>
    </location>
</feature>
<feature type="compositionally biased region" description="Acidic residues" evidence="1">
    <location>
        <begin position="1334"/>
        <end position="1344"/>
    </location>
</feature>
<feature type="compositionally biased region" description="Low complexity" evidence="1">
    <location>
        <begin position="247"/>
        <end position="266"/>
    </location>
</feature>
<organism evidence="2 3">
    <name type="scientific">Apatococcus lobatus</name>
    <dbReference type="NCBI Taxonomy" id="904363"/>
    <lineage>
        <taxon>Eukaryota</taxon>
        <taxon>Viridiplantae</taxon>
        <taxon>Chlorophyta</taxon>
        <taxon>core chlorophytes</taxon>
        <taxon>Trebouxiophyceae</taxon>
        <taxon>Chlorellales</taxon>
        <taxon>Chlorellaceae</taxon>
        <taxon>Apatococcus</taxon>
    </lineage>
</organism>
<feature type="region of interest" description="Disordered" evidence="1">
    <location>
        <begin position="2049"/>
        <end position="2102"/>
    </location>
</feature>
<sequence length="2121" mass="215351">MPPKGLVAARLAAFNQQEQQSEVRRPLSGSSRRNTGDVANAAALIASPQPIVKDASQQPSQAALPGASGVDTASQAPSSGLAPNAATHPPSFLQQQQQSQQTSNPPSAADLPSTTSPAESAVGSAPQSPMQFAPEQQQQQQQPLQQSTSPVEAQPGSSTGPEKPSGGPALMRSSSQRRSDRTVGDSIVQTVTRQNSIAGPDGQPVDLTETISIETSVVDEHGQPVPEEYREEALRMLHASSDAAGLSMQQSAESSASVQSLPPSSAHKNSQDLSAVPHQPASVVPAVQESSAVTSGIPSTPAPGMQQATEPSPGNQTLHDSDPFLHQSEGSSQNQPNIASHEQNLVKPGATEPQLRSDPVVGDSLVQRVTRQDSTADDAGNPVDITETVSIETTVVDEHGNPVGPEQQAMARQLLQESSHAAGQSLKTSPSPADNSDNTSFSRGIDVTRPAAQHSPGPERSGNGPMHQLPRSTPPEARLGLQTATAERPTPSGAPGPHPLEALPGPQIGAALNQRLSGPSGTFPEGHVGSIEPDDAEVFGDLDSPKGSSSMVPAEIGQDEANHASSSSHFLPPSSQQLPDISQAAQADATKDADVFGDFGGARDRAAMAQAPESSPPSQPPFRLHQEHLSNDGAAADHEHQSLDAMPSASPQGHRVQSAAASQFMQNQFAGGPHSGDVSAAQSQITPAQPLSASGEANHHAQGSHPAGGDVDDAFGDFESRPPNLDAPSPAASARPQQDQASNGHAFDAFPQPGTSEAASRQGTNSVTEGDQEQSMKDDSLGAVESVLSDRDPRVTTNAARSHASKGFDAFGAFEEPAAPALLQRPASNEVAASPAQQDGAPGRHDQQSHADAAAGSSIDGTGASTLPQKGGQSPQKAQGSHGGNDEDGFGDFDSTPAQAHLQHAAASSHGMTHTDRSLPVVEEASDHLKPDRSLPDSQHTAMTAAMSHTGGALPHAETNAALQPAESGYISDDEESLGKADALLTQADTIGKATAEQVDLTTSPGQSSAALQPAKSGYVSDDEDGFGDFDSMPAHAESAAAAVLAPIHWPESVQQQPLRSDHQNGEPDEDGFGAFEAFDVASVPASLPQSGHQPAASTVFSKDSSPQVRTFAGPDNGELEQHSPLSSGTQEANAQNQPSVMPVQQSTTAPLPHKAPSGYLPDDEGFGDFDSMPPHEDNTGETPPQQTSRSAPELTSKDTVAAFEDVESKPQLAEALAATGSQQPLTRSVSGQAGNDDDFAAFQDFDGSATSAQKAQEGPMQNDSSMPETLPAGNVHKHRANFKDGTDHQEGPAKHVAPDNSVRDSNPLSDDGFGDFDEAGKDTAASQTKPLNIDEDEFGDFDEQPSAATSAIPGAAPSRIAPAADDNGFADFEGFREPAQASQDARASPPTPPPSIPKATHPATTQATKDQEMLAQSPKALRAAATALLLPFLEAGLASASPVASELQRRLAAPTAVSTHKAGQEAGGSAQHPSFGQLWAAATASLAADSPLRPGVAVDSHLRFVAPRVTSRASEAKAPTWKGSRAEASLLARAGLTDIAAQAEAEAASLATQSSMRRNSSSVADWSRVGRPPVPRQEPSAFAAAVPGGPADQPVAGKDPNSIFANSGAILQADYFSGGGASGGSVQSTSSAPPPKGSSATMAAPAVSTSAAGSAGLYQQSTPPVPTQAPKVPLGPLKPGAAASDVREMAAAASWRTPPGSGISTPSPASPLPVSTAALDGLGRSSPEQAASTAPPPASRPAASSGASGPTQSRPRIPSPPAASEASAAATDPEALKAEIRRQMEASLGFSGSTGSKAKSAAPAAGPSYVFPMPVLTAVPAANDSWEPDFQDAWPEQPMAAPFAVPAAVSAGPAVTLSGAAMSLDPFADMAPLMPEPSWPAADLASGVEALQPGRATGGAIAVVAPNAPAAVPPSPLGGSDDGFGSFNEASTPGSFFPTSAAAASGYPTLPGHQTDPPGLASAKAPAAATASDLPAMGSSAGSAALQTDADWASLAAGLAPSTSAAAAPSGAFDADFDDFLSGRGATSGSQAGAQSASCTASTAAAAGSAASAGSRLPRPSLQLEPEILAGLGRPQSQRASKASSDGTGGRRTSNLPEVPDLSFMLAKTLQRPHTAYDAI</sequence>
<feature type="compositionally biased region" description="Polar residues" evidence="1">
    <location>
        <begin position="328"/>
        <end position="343"/>
    </location>
</feature>
<feature type="compositionally biased region" description="Low complexity" evidence="1">
    <location>
        <begin position="726"/>
        <end position="742"/>
    </location>
</feature>
<feature type="compositionally biased region" description="Basic and acidic residues" evidence="1">
    <location>
        <begin position="925"/>
        <end position="935"/>
    </location>
</feature>
<feature type="compositionally biased region" description="Low complexity" evidence="1">
    <location>
        <begin position="1741"/>
        <end position="1754"/>
    </location>
</feature>
<feature type="region of interest" description="Disordered" evidence="1">
    <location>
        <begin position="1084"/>
        <end position="1201"/>
    </location>
</feature>
<feature type="compositionally biased region" description="Basic and acidic residues" evidence="1">
    <location>
        <begin position="218"/>
        <end position="235"/>
    </location>
</feature>
<name>A0AAW1QHW6_9CHLO</name>
<feature type="compositionally biased region" description="Polar residues" evidence="1">
    <location>
        <begin position="753"/>
        <end position="769"/>
    </location>
</feature>
<feature type="compositionally biased region" description="Polar residues" evidence="1">
    <location>
        <begin position="1000"/>
        <end position="1011"/>
    </location>
</feature>
<feature type="compositionally biased region" description="Basic and acidic residues" evidence="1">
    <location>
        <begin position="1282"/>
        <end position="1298"/>
    </location>
</feature>
<feature type="compositionally biased region" description="Polar residues" evidence="1">
    <location>
        <begin position="288"/>
        <end position="298"/>
    </location>
</feature>
<feature type="compositionally biased region" description="Polar residues" evidence="1">
    <location>
        <begin position="1220"/>
        <end position="1231"/>
    </location>
</feature>
<feature type="compositionally biased region" description="Polar residues" evidence="1">
    <location>
        <begin position="306"/>
        <end position="318"/>
    </location>
</feature>
<gene>
    <name evidence="2" type="ORF">WJX74_000699</name>
</gene>
<evidence type="ECO:0000313" key="2">
    <source>
        <dbReference type="EMBL" id="KAK9821010.1"/>
    </source>
</evidence>
<feature type="compositionally biased region" description="Polar residues" evidence="1">
    <location>
        <begin position="680"/>
        <end position="692"/>
    </location>
</feature>
<accession>A0AAW1QHW6</accession>
<feature type="region of interest" description="Disordered" evidence="1">
    <location>
        <begin position="1054"/>
        <end position="1073"/>
    </location>
</feature>
<feature type="compositionally biased region" description="Low complexity" evidence="1">
    <location>
        <begin position="1698"/>
        <end position="1708"/>
    </location>
</feature>
<feature type="compositionally biased region" description="Polar residues" evidence="1">
    <location>
        <begin position="187"/>
        <end position="197"/>
    </location>
</feature>
<evidence type="ECO:0000313" key="3">
    <source>
        <dbReference type="Proteomes" id="UP001438707"/>
    </source>
</evidence>
<feature type="region of interest" description="Disordered" evidence="1">
    <location>
        <begin position="16"/>
        <end position="804"/>
    </location>
</feature>
<feature type="compositionally biased region" description="Polar residues" evidence="1">
    <location>
        <begin position="1648"/>
        <end position="1663"/>
    </location>
</feature>
<feature type="region of interest" description="Disordered" evidence="1">
    <location>
        <begin position="1621"/>
        <end position="1773"/>
    </location>
</feature>
<feature type="compositionally biased region" description="Polar residues" evidence="1">
    <location>
        <begin position="1124"/>
        <end position="1150"/>
    </location>
</feature>
<comment type="caution">
    <text evidence="2">The sequence shown here is derived from an EMBL/GenBank/DDBJ whole genome shotgun (WGS) entry which is preliminary data.</text>
</comment>
<feature type="region of interest" description="Disordered" evidence="1">
    <location>
        <begin position="1217"/>
        <end position="1419"/>
    </location>
</feature>
<protein>
    <submittedName>
        <fullName evidence="2">Uncharacterized protein</fullName>
    </submittedName>
</protein>
<feature type="compositionally biased region" description="Low complexity" evidence="1">
    <location>
        <begin position="89"/>
        <end position="107"/>
    </location>
</feature>
<feature type="compositionally biased region" description="Low complexity" evidence="1">
    <location>
        <begin position="127"/>
        <end position="150"/>
    </location>
</feature>
<feature type="compositionally biased region" description="Polar residues" evidence="1">
    <location>
        <begin position="659"/>
        <end position="669"/>
    </location>
</feature>